<dbReference type="AlphaFoldDB" id="A0A6B2G431"/>
<reference evidence="2" key="1">
    <citation type="submission" date="2018-11" db="EMBL/GenBank/DDBJ databases">
        <title>Myxobolus squamalis genome and transcriptome.</title>
        <authorList>
            <person name="Yahalomi D."/>
            <person name="Atkinson S.D."/>
            <person name="Neuhof M."/>
            <person name="Chang E.S."/>
            <person name="Philippe H."/>
            <person name="Cartwright P."/>
            <person name="Bartholomew J.L."/>
            <person name="Huchon D."/>
        </authorList>
    </citation>
    <scope>NUCLEOTIDE SEQUENCE</scope>
    <source>
        <strain evidence="2">71B08</strain>
        <tissue evidence="2">Whole</tissue>
    </source>
</reference>
<dbReference type="InterPro" id="IPR001921">
    <property type="entry name" value="Ribosomal_eL8_euk"/>
</dbReference>
<keyword evidence="1" id="KW-0687">Ribonucleoprotein</keyword>
<keyword evidence="1 2" id="KW-0689">Ribosomal protein</keyword>
<evidence type="ECO:0000313" key="2">
    <source>
        <dbReference type="EMBL" id="NDJ98768.1"/>
    </source>
</evidence>
<evidence type="ECO:0000256" key="1">
    <source>
        <dbReference type="RuleBase" id="RU367042"/>
    </source>
</evidence>
<accession>A0A6B2G431</accession>
<dbReference type="EMBL" id="GHBR01006413">
    <property type="protein sequence ID" value="NDJ98768.1"/>
    <property type="molecule type" value="Transcribed_RNA"/>
</dbReference>
<proteinExistence type="inferred from homology"/>
<comment type="function">
    <text evidence="1">Component of the ribosome.</text>
</comment>
<dbReference type="GO" id="GO:0022625">
    <property type="term" value="C:cytosolic large ribosomal subunit"/>
    <property type="evidence" value="ECO:0007669"/>
    <property type="project" value="UniProtKB-UniRule"/>
</dbReference>
<dbReference type="PRINTS" id="PR00882">
    <property type="entry name" value="RIBOSOMALL7A"/>
</dbReference>
<dbReference type="InterPro" id="IPR029064">
    <property type="entry name" value="Ribosomal_eL30-like_sf"/>
</dbReference>
<protein>
    <recommendedName>
        <fullName evidence="1">60S ribosomal protein L7a</fullName>
    </recommendedName>
</protein>
<organism evidence="2">
    <name type="scientific">Myxobolus squamalis</name>
    <name type="common">Myxosporean</name>
    <dbReference type="NCBI Taxonomy" id="59785"/>
    <lineage>
        <taxon>Eukaryota</taxon>
        <taxon>Metazoa</taxon>
        <taxon>Cnidaria</taxon>
        <taxon>Myxozoa</taxon>
        <taxon>Myxosporea</taxon>
        <taxon>Bivalvulida</taxon>
        <taxon>Platysporina</taxon>
        <taxon>Myxobolidae</taxon>
        <taxon>Myxobolus</taxon>
    </lineage>
</organism>
<dbReference type="GO" id="GO:0003723">
    <property type="term" value="F:RNA binding"/>
    <property type="evidence" value="ECO:0007669"/>
    <property type="project" value="UniProtKB-UniRule"/>
</dbReference>
<sequence>MVLKNDKSKIIPSPFVIGEGEKKTNVEKKILHPMIAKRSKSFGIGRSIQPKSDLSRFVKWPKYVRIQRQEKILNERLKAPPALNQFRVSLDSKLTANVIKFSKRYSPETTKGKKFRLTQIAKEKIRAEKQGISSTPSSKKTIRY</sequence>
<name>A0A6B2G431_MYXSQ</name>
<dbReference type="Gene3D" id="3.30.1330.30">
    <property type="match status" value="1"/>
</dbReference>
<comment type="similarity">
    <text evidence="1">Belongs to the eukaryotic ribosomal protein eL8 family.</text>
</comment>